<dbReference type="KEGG" id="gaw:V144x_12710"/>
<dbReference type="EMBL" id="CP037920">
    <property type="protein sequence ID" value="QDT95824.1"/>
    <property type="molecule type" value="Genomic_DNA"/>
</dbReference>
<sequence>MNKDKRFFSNHQVKITFFRNVILIFLIAPLVLCAAEADSPKQRLEALRSLNSSAVTPQKAFEAAVVGLDLADELIKQKYFSDAAKAASVSKAAAKKANNAYLQKSSIYYSKYALGLDADYRTVEKSLNSLKSDPKNKEAALEAGLFYCLHNWDWKKGLPLLKQCSDTSLVSLANLEQQVPSAAADQIKLGDLWAEYAKESDPKLKTSLMQRAKYWYLKAVPQLSTLEQRTLVRRINRIPKKTFQLNIAVRIDGSDTLTLSEGQLTWRNHSFKYPSILVMNGIKWETKQSTVLANQGGTRILPHHIHLTSVRLKKQRGRGPVTLKIEQDQIHITFDDRTPAGSNDYVIILSFDTF</sequence>
<protein>
    <submittedName>
        <fullName evidence="1">Uncharacterized protein</fullName>
    </submittedName>
</protein>
<organism evidence="1 2">
    <name type="scientific">Gimesia aquarii</name>
    <dbReference type="NCBI Taxonomy" id="2527964"/>
    <lineage>
        <taxon>Bacteria</taxon>
        <taxon>Pseudomonadati</taxon>
        <taxon>Planctomycetota</taxon>
        <taxon>Planctomycetia</taxon>
        <taxon>Planctomycetales</taxon>
        <taxon>Planctomycetaceae</taxon>
        <taxon>Gimesia</taxon>
    </lineage>
</organism>
<evidence type="ECO:0000313" key="2">
    <source>
        <dbReference type="Proteomes" id="UP000318704"/>
    </source>
</evidence>
<dbReference type="RefSeq" id="WP_144982926.1">
    <property type="nucleotide sequence ID" value="NZ_CP037920.1"/>
</dbReference>
<proteinExistence type="predicted"/>
<accession>A0A517VS26</accession>
<evidence type="ECO:0000313" key="1">
    <source>
        <dbReference type="EMBL" id="QDT95824.1"/>
    </source>
</evidence>
<reference evidence="1 2" key="1">
    <citation type="submission" date="2019-03" db="EMBL/GenBank/DDBJ databases">
        <title>Deep-cultivation of Planctomycetes and their phenomic and genomic characterization uncovers novel biology.</title>
        <authorList>
            <person name="Wiegand S."/>
            <person name="Jogler M."/>
            <person name="Boedeker C."/>
            <person name="Pinto D."/>
            <person name="Vollmers J."/>
            <person name="Rivas-Marin E."/>
            <person name="Kohn T."/>
            <person name="Peeters S.H."/>
            <person name="Heuer A."/>
            <person name="Rast P."/>
            <person name="Oberbeckmann S."/>
            <person name="Bunk B."/>
            <person name="Jeske O."/>
            <person name="Meyerdierks A."/>
            <person name="Storesund J.E."/>
            <person name="Kallscheuer N."/>
            <person name="Luecker S."/>
            <person name="Lage O.M."/>
            <person name="Pohl T."/>
            <person name="Merkel B.J."/>
            <person name="Hornburger P."/>
            <person name="Mueller R.-W."/>
            <person name="Bruemmer F."/>
            <person name="Labrenz M."/>
            <person name="Spormann A.M."/>
            <person name="Op den Camp H."/>
            <person name="Overmann J."/>
            <person name="Amann R."/>
            <person name="Jetten M.S.M."/>
            <person name="Mascher T."/>
            <person name="Medema M.H."/>
            <person name="Devos D.P."/>
            <person name="Kaster A.-K."/>
            <person name="Ovreas L."/>
            <person name="Rohde M."/>
            <person name="Galperin M.Y."/>
            <person name="Jogler C."/>
        </authorList>
    </citation>
    <scope>NUCLEOTIDE SEQUENCE [LARGE SCALE GENOMIC DNA]</scope>
    <source>
        <strain evidence="1 2">V144</strain>
    </source>
</reference>
<gene>
    <name evidence="1" type="ORF">V144x_12710</name>
</gene>
<dbReference type="AlphaFoldDB" id="A0A517VS26"/>
<name>A0A517VS26_9PLAN</name>
<dbReference type="Proteomes" id="UP000318704">
    <property type="component" value="Chromosome"/>
</dbReference>